<dbReference type="Proteomes" id="UP001301350">
    <property type="component" value="Unassembled WGS sequence"/>
</dbReference>
<accession>A0AAV9IY42</accession>
<keyword evidence="2" id="KW-0812">Transmembrane</keyword>
<keyword evidence="2" id="KW-0472">Membrane</keyword>
<evidence type="ECO:0000313" key="4">
    <source>
        <dbReference type="Proteomes" id="UP001301350"/>
    </source>
</evidence>
<comment type="caution">
    <text evidence="3">The sequence shown here is derived from an EMBL/GenBank/DDBJ whole genome shotgun (WGS) entry which is preliminary data.</text>
</comment>
<reference evidence="3 4" key="1">
    <citation type="submission" date="2022-07" db="EMBL/GenBank/DDBJ databases">
        <title>Genome-wide signatures of adaptation to extreme environments.</title>
        <authorList>
            <person name="Cho C.H."/>
            <person name="Yoon H.S."/>
        </authorList>
    </citation>
    <scope>NUCLEOTIDE SEQUENCE [LARGE SCALE GENOMIC DNA]</scope>
    <source>
        <strain evidence="3 4">DBV 063 E5</strain>
    </source>
</reference>
<proteinExistence type="predicted"/>
<feature type="transmembrane region" description="Helical" evidence="2">
    <location>
        <begin position="20"/>
        <end position="40"/>
    </location>
</feature>
<evidence type="ECO:0000313" key="3">
    <source>
        <dbReference type="EMBL" id="KAK4536718.1"/>
    </source>
</evidence>
<gene>
    <name evidence="3" type="ORF">CDCA_CDCA09G2743</name>
</gene>
<dbReference type="EMBL" id="JANCYW010000009">
    <property type="protein sequence ID" value="KAK4536718.1"/>
    <property type="molecule type" value="Genomic_DNA"/>
</dbReference>
<sequence length="88" mass="10208">MGVYPFGWSWRTKGGGRVQVYGLWLTLPLFGGSGWWWWWWQSHREPDRQLRHERKNDPLPTTPGHAEASARGGWPLPSSSDDAPRRLP</sequence>
<evidence type="ECO:0000256" key="2">
    <source>
        <dbReference type="SAM" id="Phobius"/>
    </source>
</evidence>
<organism evidence="3 4">
    <name type="scientific">Cyanidium caldarium</name>
    <name type="common">Red alga</name>
    <dbReference type="NCBI Taxonomy" id="2771"/>
    <lineage>
        <taxon>Eukaryota</taxon>
        <taxon>Rhodophyta</taxon>
        <taxon>Bangiophyceae</taxon>
        <taxon>Cyanidiales</taxon>
        <taxon>Cyanidiaceae</taxon>
        <taxon>Cyanidium</taxon>
    </lineage>
</organism>
<dbReference type="AlphaFoldDB" id="A0AAV9IY42"/>
<name>A0AAV9IY42_CYACA</name>
<evidence type="ECO:0000256" key="1">
    <source>
        <dbReference type="SAM" id="MobiDB-lite"/>
    </source>
</evidence>
<feature type="region of interest" description="Disordered" evidence="1">
    <location>
        <begin position="51"/>
        <end position="88"/>
    </location>
</feature>
<protein>
    <submittedName>
        <fullName evidence="3">Uncharacterized protein</fullName>
    </submittedName>
</protein>
<keyword evidence="4" id="KW-1185">Reference proteome</keyword>
<keyword evidence="2" id="KW-1133">Transmembrane helix</keyword>